<dbReference type="SUPFAM" id="SSF110395">
    <property type="entry name" value="CutC-like"/>
    <property type="match status" value="1"/>
</dbReference>
<evidence type="ECO:0000256" key="2">
    <source>
        <dbReference type="ARBA" id="ARBA00019014"/>
    </source>
</evidence>
<sequence>MAPFGPYNNISSTEKVDPFPLTPSLASFTTARHVTPSSSTIWRYPHTHTNQPKISSKMPPQPTKFPKPIPLEVTVYGPHNAIKAASFGAKRLLLCRKDSSSEGGLTPKVEELKYLKNKVHIPVSCVIRPRGAPNPDLPGESHDYIYSQNELAQMSQDIHELKETGVMNPIRGDSFVFGCVKRRLEGSNSVTHDRIVVDRNYCHFLIQEAKPFGCIFNRAFDEFAEREDWDNVIPKLVTLGFSGFMTAGGPGDFDDHIDRLGAMCHHIRHIQLIVAGGVFCPGIKKLRQRAHDYNAHSI</sequence>
<dbReference type="EMBL" id="JAGPUO010000025">
    <property type="protein sequence ID" value="KAG5655865.1"/>
    <property type="molecule type" value="Genomic_DNA"/>
</dbReference>
<proteinExistence type="inferred from homology"/>
<comment type="caution">
    <text evidence="4">The sequence shown here is derived from an EMBL/GenBank/DDBJ whole genome shotgun (WGS) entry which is preliminary data.</text>
</comment>
<evidence type="ECO:0000256" key="3">
    <source>
        <dbReference type="SAM" id="MobiDB-lite"/>
    </source>
</evidence>
<name>A0A9P7GUY2_9HYPO</name>
<dbReference type="InterPro" id="IPR036822">
    <property type="entry name" value="CutC-like_dom_sf"/>
</dbReference>
<keyword evidence="5" id="KW-1185">Reference proteome</keyword>
<organism evidence="4 5">
    <name type="scientific">Fusarium avenaceum</name>
    <dbReference type="NCBI Taxonomy" id="40199"/>
    <lineage>
        <taxon>Eukaryota</taxon>
        <taxon>Fungi</taxon>
        <taxon>Dikarya</taxon>
        <taxon>Ascomycota</taxon>
        <taxon>Pezizomycotina</taxon>
        <taxon>Sordariomycetes</taxon>
        <taxon>Hypocreomycetidae</taxon>
        <taxon>Hypocreales</taxon>
        <taxon>Nectriaceae</taxon>
        <taxon>Fusarium</taxon>
        <taxon>Fusarium tricinctum species complex</taxon>
    </lineage>
</organism>
<evidence type="ECO:0000313" key="5">
    <source>
        <dbReference type="Proteomes" id="UP000782241"/>
    </source>
</evidence>
<reference evidence="4" key="1">
    <citation type="submission" date="2021-04" db="EMBL/GenBank/DDBJ databases">
        <title>Draft genome of Fusarium avenaceum strain F156N33, isolated from an atmospheric sample in Virginia.</title>
        <authorList>
            <person name="Yang S."/>
            <person name="Vinatzer B.A."/>
            <person name="Coleman J."/>
        </authorList>
    </citation>
    <scope>NUCLEOTIDE SEQUENCE</scope>
    <source>
        <strain evidence="4">F156N33</strain>
    </source>
</reference>
<feature type="region of interest" description="Disordered" evidence="3">
    <location>
        <begin position="40"/>
        <end position="61"/>
    </location>
</feature>
<dbReference type="Proteomes" id="UP000782241">
    <property type="component" value="Unassembled WGS sequence"/>
</dbReference>
<gene>
    <name evidence="4" type="ORF">KAF25_000785</name>
</gene>
<dbReference type="InterPro" id="IPR005627">
    <property type="entry name" value="CutC-like"/>
</dbReference>
<dbReference type="AlphaFoldDB" id="A0A9P7GUY2"/>
<feature type="compositionally biased region" description="Polar residues" evidence="3">
    <location>
        <begin position="40"/>
        <end position="54"/>
    </location>
</feature>
<evidence type="ECO:0000256" key="1">
    <source>
        <dbReference type="ARBA" id="ARBA00007768"/>
    </source>
</evidence>
<protein>
    <recommendedName>
        <fullName evidence="2">Copper homeostasis protein cutC homolog</fullName>
    </recommendedName>
</protein>
<dbReference type="Gene3D" id="3.20.20.380">
    <property type="entry name" value="Copper homeostasis (CutC) domain"/>
    <property type="match status" value="1"/>
</dbReference>
<dbReference type="GO" id="GO:0005507">
    <property type="term" value="F:copper ion binding"/>
    <property type="evidence" value="ECO:0007669"/>
    <property type="project" value="TreeGrafter"/>
</dbReference>
<comment type="similarity">
    <text evidence="1">Belongs to the CutC family.</text>
</comment>
<dbReference type="PANTHER" id="PTHR12598:SF0">
    <property type="entry name" value="COPPER HOMEOSTASIS PROTEIN CUTC HOMOLOG"/>
    <property type="match status" value="1"/>
</dbReference>
<accession>A0A9P7GUY2</accession>
<evidence type="ECO:0000313" key="4">
    <source>
        <dbReference type="EMBL" id="KAG5655865.1"/>
    </source>
</evidence>
<dbReference type="Pfam" id="PF03932">
    <property type="entry name" value="CutC"/>
    <property type="match status" value="1"/>
</dbReference>
<dbReference type="PANTHER" id="PTHR12598">
    <property type="entry name" value="COPPER HOMEOSTASIS PROTEIN CUTC"/>
    <property type="match status" value="1"/>
</dbReference>